<dbReference type="CDD" id="cd05162">
    <property type="entry name" value="PWWP"/>
    <property type="match status" value="1"/>
</dbReference>
<evidence type="ECO:0000313" key="4">
    <source>
        <dbReference type="Proteomes" id="UP000037460"/>
    </source>
</evidence>
<feature type="region of interest" description="Disordered" evidence="1">
    <location>
        <begin position="514"/>
        <end position="538"/>
    </location>
</feature>
<keyword evidence="4" id="KW-1185">Reference proteome</keyword>
<dbReference type="Pfam" id="PF00855">
    <property type="entry name" value="PWWP"/>
    <property type="match status" value="1"/>
</dbReference>
<evidence type="ECO:0000313" key="3">
    <source>
        <dbReference type="EMBL" id="KOO53729.1"/>
    </source>
</evidence>
<feature type="compositionally biased region" description="Low complexity" evidence="1">
    <location>
        <begin position="514"/>
        <end position="525"/>
    </location>
</feature>
<comment type="caution">
    <text evidence="3">The sequence shown here is derived from an EMBL/GenBank/DDBJ whole genome shotgun (WGS) entry which is preliminary data.</text>
</comment>
<feature type="non-terminal residue" evidence="3">
    <location>
        <position position="736"/>
    </location>
</feature>
<dbReference type="AlphaFoldDB" id="A0A0M0LRQ2"/>
<dbReference type="SUPFAM" id="SSF63748">
    <property type="entry name" value="Tudor/PWWP/MBT"/>
    <property type="match status" value="1"/>
</dbReference>
<accession>A0A0M0LRQ2</accession>
<reference evidence="4" key="1">
    <citation type="journal article" date="2015" name="PLoS Genet.">
        <title>Genome Sequence and Transcriptome Analyses of Chrysochromulina tobin: Metabolic Tools for Enhanced Algal Fitness in the Prominent Order Prymnesiales (Haptophyceae).</title>
        <authorList>
            <person name="Hovde B.T."/>
            <person name="Deodato C.R."/>
            <person name="Hunsperger H.M."/>
            <person name="Ryken S.A."/>
            <person name="Yost W."/>
            <person name="Jha R.K."/>
            <person name="Patterson J."/>
            <person name="Monnat R.J. Jr."/>
            <person name="Barlow S.B."/>
            <person name="Starkenburg S.R."/>
            <person name="Cattolico R.A."/>
        </authorList>
    </citation>
    <scope>NUCLEOTIDE SEQUENCE</scope>
    <source>
        <strain evidence="4">CCMP291</strain>
    </source>
</reference>
<feature type="domain" description="PWWP" evidence="2">
    <location>
        <begin position="604"/>
        <end position="647"/>
    </location>
</feature>
<evidence type="ECO:0000259" key="2">
    <source>
        <dbReference type="PROSITE" id="PS50812"/>
    </source>
</evidence>
<dbReference type="OrthoDB" id="641149at2759"/>
<sequence>MPVVHCVAQSQRKDKRQLVDLIFPVRTSSSANVTERWHWPELRAAVSGIQGFGLFPREGGALDWTSLKRPVMMPYLGKETEVESAVQARVLRTVLCGQFDVVHRKDLPSRQGHEWVQDGLYITLMPTRDAQAAGMPAIKEDADVRLLQVPLEPEFNSRTISYVEEGDEQVCYLLYDETRELLHLPPHIFELLARHCEDHHADRNMATHLVQFSRSQVGGGPPLHLLVSAHPLFRHSAFIMGNTNEPPRGPPSTELLELELKVAADDDPLMQRHDLKQSQESLAQFRRFAHEHPEIEERSAFFCTRKLNFDLSEEITVVYGNSYKRTYSTWGHAGVPLRYRVPADTYPEGAWTHWAEWPRRCPGWFNVDMQPINRPAFKRTQSLAPYRKRTQPIARLIGDLPAVVASRRLGLYGDDQERRLAQCTSIYWDPRIPQLDGAPRVPPLSGAGEAEDDEDVASDAGFTPGFTPPTAVHWLGCGYAGSLCPKREDFDPLALGMYAGPRLPPWALLAAQVAAGAPGDSPSSKGGEGGGEEGDGGVADLSVTGMCRSTEFELPAELRSLNKEELYRLALAEESHPRRCEDPDDDEDVPLTELEWSAPWRHPLGTIVWVRMRGFSWWPALVCQPYVNDRDIARQRLAGNLFVKFFGWTKGDAYFTNSPDEALSWEDGLALGLLEKRVVRKSHDRMLQTAKREAIAAIAARAPLGKPPLPPPPWWQVRFAGDLAGYLATEPGEEEG</sequence>
<dbReference type="PROSITE" id="PS50812">
    <property type="entry name" value="PWWP"/>
    <property type="match status" value="1"/>
</dbReference>
<dbReference type="Gene3D" id="2.30.30.140">
    <property type="match status" value="1"/>
</dbReference>
<feature type="region of interest" description="Disordered" evidence="1">
    <location>
        <begin position="437"/>
        <end position="463"/>
    </location>
</feature>
<name>A0A0M0LRQ2_9EUKA</name>
<gene>
    <name evidence="3" type="ORF">Ctob_016375</name>
</gene>
<dbReference type="Proteomes" id="UP000037460">
    <property type="component" value="Unassembled WGS sequence"/>
</dbReference>
<protein>
    <recommendedName>
        <fullName evidence="2">PWWP domain-containing protein</fullName>
    </recommendedName>
</protein>
<organism evidence="3 4">
    <name type="scientific">Chrysochromulina tobinii</name>
    <dbReference type="NCBI Taxonomy" id="1460289"/>
    <lineage>
        <taxon>Eukaryota</taxon>
        <taxon>Haptista</taxon>
        <taxon>Haptophyta</taxon>
        <taxon>Prymnesiophyceae</taxon>
        <taxon>Prymnesiales</taxon>
        <taxon>Chrysochromulinaceae</taxon>
        <taxon>Chrysochromulina</taxon>
    </lineage>
</organism>
<dbReference type="EMBL" id="JWZX01000096">
    <property type="protein sequence ID" value="KOO53729.1"/>
    <property type="molecule type" value="Genomic_DNA"/>
</dbReference>
<dbReference type="InterPro" id="IPR000313">
    <property type="entry name" value="PWWP_dom"/>
</dbReference>
<evidence type="ECO:0000256" key="1">
    <source>
        <dbReference type="SAM" id="MobiDB-lite"/>
    </source>
</evidence>
<proteinExistence type="predicted"/>